<dbReference type="OrthoDB" id="7361160at2"/>
<dbReference type="KEGG" id="nwi:Nwi_1553"/>
<feature type="transmembrane region" description="Helical" evidence="1">
    <location>
        <begin position="40"/>
        <end position="61"/>
    </location>
</feature>
<keyword evidence="1" id="KW-0812">Transmembrane</keyword>
<dbReference type="Pfam" id="PF23858">
    <property type="entry name" value="DUF7220"/>
    <property type="match status" value="1"/>
</dbReference>
<keyword evidence="1" id="KW-1133">Transmembrane helix</keyword>
<gene>
    <name evidence="2" type="ordered locus">Nwi_1553</name>
</gene>
<sequence>MKQSKWMSVLESIINIVVGFGISMTAQAVFLPMLGVPIPWHANFVFALIMTAISIVRSFTLRRLFEALHIRRPLSPFMQAVIAERYRQQDVEGWDAAHDDEHARGDLARAGAAYLKQADCHLIEGADVGRDAKFYLPLFWPWEIEWWKPTGFRRDLVKGCALGIAEGEKFDRNRSRKVQR</sequence>
<accession>Q3SSC7</accession>
<keyword evidence="1" id="KW-0472">Membrane</keyword>
<dbReference type="AlphaFoldDB" id="Q3SSC7"/>
<dbReference type="STRING" id="323098.Nwi_1553"/>
<name>Q3SSC7_NITWN</name>
<evidence type="ECO:0000313" key="3">
    <source>
        <dbReference type="Proteomes" id="UP000002531"/>
    </source>
</evidence>
<dbReference type="Proteomes" id="UP000002531">
    <property type="component" value="Chromosome"/>
</dbReference>
<dbReference type="InterPro" id="IPR055644">
    <property type="entry name" value="DUF7220"/>
</dbReference>
<keyword evidence="3" id="KW-1185">Reference proteome</keyword>
<reference evidence="2 3" key="1">
    <citation type="journal article" date="2006" name="Appl. Environ. Microbiol.">
        <title>Genome sequence of the chemolithoautotrophic nitrite-oxidizing bacterium Nitrobacter winogradskyi Nb-255.</title>
        <authorList>
            <person name="Starkenburg S.R."/>
            <person name="Chain P.S."/>
            <person name="Sayavedra-Soto L.A."/>
            <person name="Hauser L."/>
            <person name="Land M.L."/>
            <person name="Larimer F.W."/>
            <person name="Malfatti S.A."/>
            <person name="Klotz M.G."/>
            <person name="Bottomley P.J."/>
            <person name="Arp D.J."/>
            <person name="Hickey W.J."/>
        </authorList>
    </citation>
    <scope>NUCLEOTIDE SEQUENCE [LARGE SCALE GENOMIC DNA]</scope>
    <source>
        <strain evidence="3">ATCC 25391 / DSM 10237 / CIP 104748 / NCIMB 11846 / Nb-255</strain>
    </source>
</reference>
<organism evidence="2 3">
    <name type="scientific">Nitrobacter winogradskyi (strain ATCC 25391 / DSM 10237 / CIP 104748 / NCIMB 11846 / Nb-255)</name>
    <dbReference type="NCBI Taxonomy" id="323098"/>
    <lineage>
        <taxon>Bacteria</taxon>
        <taxon>Pseudomonadati</taxon>
        <taxon>Pseudomonadota</taxon>
        <taxon>Alphaproteobacteria</taxon>
        <taxon>Hyphomicrobiales</taxon>
        <taxon>Nitrobacteraceae</taxon>
        <taxon>Nitrobacter</taxon>
    </lineage>
</organism>
<dbReference type="HOGENOM" id="CLU_1494749_0_0_5"/>
<protein>
    <submittedName>
        <fullName evidence="2">Uncharacterized protein</fullName>
    </submittedName>
</protein>
<dbReference type="EMBL" id="CP000115">
    <property type="protein sequence ID" value="ABA04814.1"/>
    <property type="molecule type" value="Genomic_DNA"/>
</dbReference>
<feature type="transmembrane region" description="Helical" evidence="1">
    <location>
        <begin position="12"/>
        <end position="34"/>
    </location>
</feature>
<dbReference type="eggNOG" id="ENOG50331RJ">
    <property type="taxonomic scope" value="Bacteria"/>
</dbReference>
<evidence type="ECO:0000256" key="1">
    <source>
        <dbReference type="SAM" id="Phobius"/>
    </source>
</evidence>
<dbReference type="RefSeq" id="WP_011314820.1">
    <property type="nucleotide sequence ID" value="NC_007406.1"/>
</dbReference>
<proteinExistence type="predicted"/>
<evidence type="ECO:0000313" key="2">
    <source>
        <dbReference type="EMBL" id="ABA04814.1"/>
    </source>
</evidence>